<accession>A0A6G0VLF2</accession>
<dbReference type="EMBL" id="VUJU01015482">
    <property type="protein sequence ID" value="KAF0693658.1"/>
    <property type="molecule type" value="Genomic_DNA"/>
</dbReference>
<comment type="caution">
    <text evidence="1">The sequence shown here is derived from an EMBL/GenBank/DDBJ whole genome shotgun (WGS) entry which is preliminary data.</text>
</comment>
<dbReference type="Proteomes" id="UP000478052">
    <property type="component" value="Unassembled WGS sequence"/>
</dbReference>
<proteinExistence type="predicted"/>
<gene>
    <name evidence="1" type="ORF">FWK35_00034554</name>
</gene>
<organism evidence="1 2">
    <name type="scientific">Aphis craccivora</name>
    <name type="common">Cowpea aphid</name>
    <dbReference type="NCBI Taxonomy" id="307492"/>
    <lineage>
        <taxon>Eukaryota</taxon>
        <taxon>Metazoa</taxon>
        <taxon>Ecdysozoa</taxon>
        <taxon>Arthropoda</taxon>
        <taxon>Hexapoda</taxon>
        <taxon>Insecta</taxon>
        <taxon>Pterygota</taxon>
        <taxon>Neoptera</taxon>
        <taxon>Paraneoptera</taxon>
        <taxon>Hemiptera</taxon>
        <taxon>Sternorrhyncha</taxon>
        <taxon>Aphidomorpha</taxon>
        <taxon>Aphidoidea</taxon>
        <taxon>Aphididae</taxon>
        <taxon>Aphidini</taxon>
        <taxon>Aphis</taxon>
        <taxon>Aphis</taxon>
    </lineage>
</organism>
<reference evidence="1 2" key="1">
    <citation type="submission" date="2019-08" db="EMBL/GenBank/DDBJ databases">
        <title>Whole genome of Aphis craccivora.</title>
        <authorList>
            <person name="Voronova N.V."/>
            <person name="Shulinski R.S."/>
            <person name="Bandarenka Y.V."/>
            <person name="Zhorov D.G."/>
            <person name="Warner D."/>
        </authorList>
    </citation>
    <scope>NUCLEOTIDE SEQUENCE [LARGE SCALE GENOMIC DNA]</scope>
    <source>
        <strain evidence="1">180601</strain>
        <tissue evidence="1">Whole Body</tissue>
    </source>
</reference>
<sequence>MLIKKFVPMYSYNFLITIRKTYEELCIKFSSILIGPKRFYRHFKKFFLEKLKISVVYK</sequence>
<evidence type="ECO:0000313" key="1">
    <source>
        <dbReference type="EMBL" id="KAF0693658.1"/>
    </source>
</evidence>
<dbReference type="AlphaFoldDB" id="A0A6G0VLF2"/>
<keyword evidence="2" id="KW-1185">Reference proteome</keyword>
<name>A0A6G0VLF2_APHCR</name>
<evidence type="ECO:0000313" key="2">
    <source>
        <dbReference type="Proteomes" id="UP000478052"/>
    </source>
</evidence>
<protein>
    <submittedName>
        <fullName evidence="1">Uncharacterized protein</fullName>
    </submittedName>
</protein>